<dbReference type="Pfam" id="PF05043">
    <property type="entry name" value="Mga"/>
    <property type="match status" value="1"/>
</dbReference>
<keyword evidence="2" id="KW-0677">Repeat</keyword>
<dbReference type="GO" id="GO:0008982">
    <property type="term" value="F:protein-N(PI)-phosphohistidine-sugar phosphotransferase activity"/>
    <property type="evidence" value="ECO:0007669"/>
    <property type="project" value="InterPro"/>
</dbReference>
<keyword evidence="1" id="KW-0808">Transferase</keyword>
<dbReference type="eggNOG" id="COG3711">
    <property type="taxonomic scope" value="Bacteria"/>
</dbReference>
<evidence type="ECO:0000259" key="7">
    <source>
        <dbReference type="PROSITE" id="PS51099"/>
    </source>
</evidence>
<reference evidence="9 10" key="1">
    <citation type="submission" date="2013-02" db="EMBL/GenBank/DDBJ databases">
        <title>The Genome Sequence of Enterococcus pallens BAA-351.</title>
        <authorList>
            <consortium name="The Broad Institute Genome Sequencing Platform"/>
            <consortium name="The Broad Institute Genome Sequencing Center for Infectious Disease"/>
            <person name="Earl A.M."/>
            <person name="Gilmore M.S."/>
            <person name="Lebreton F."/>
            <person name="Walker B."/>
            <person name="Young S.K."/>
            <person name="Zeng Q."/>
            <person name="Gargeya S."/>
            <person name="Fitzgerald M."/>
            <person name="Haas B."/>
            <person name="Abouelleil A."/>
            <person name="Alvarado L."/>
            <person name="Arachchi H.M."/>
            <person name="Berlin A.M."/>
            <person name="Chapman S.B."/>
            <person name="Dewar J."/>
            <person name="Goldberg J."/>
            <person name="Griggs A."/>
            <person name="Gujja S."/>
            <person name="Hansen M."/>
            <person name="Howarth C."/>
            <person name="Imamovic A."/>
            <person name="Larimer J."/>
            <person name="McCowan C."/>
            <person name="Murphy C."/>
            <person name="Neiman D."/>
            <person name="Pearson M."/>
            <person name="Priest M."/>
            <person name="Roberts A."/>
            <person name="Saif S."/>
            <person name="Shea T."/>
            <person name="Sisk P."/>
            <person name="Sykes S."/>
            <person name="Wortman J."/>
            <person name="Nusbaum C."/>
            <person name="Birren B."/>
        </authorList>
    </citation>
    <scope>NUCLEOTIDE SEQUENCE [LARGE SCALE GENOMIC DNA]</scope>
    <source>
        <strain evidence="9 10">ATCC BAA-351</strain>
    </source>
</reference>
<evidence type="ECO:0000256" key="3">
    <source>
        <dbReference type="ARBA" id="ARBA00023015"/>
    </source>
</evidence>
<dbReference type="STRING" id="160454.RV10_GL000603"/>
<evidence type="ECO:0000256" key="5">
    <source>
        <dbReference type="ARBA" id="ARBA00023163"/>
    </source>
</evidence>
<comment type="caution">
    <text evidence="9">The sequence shown here is derived from an EMBL/GenBank/DDBJ whole genome shotgun (WGS) entry which is preliminary data.</text>
</comment>
<dbReference type="InterPro" id="IPR002178">
    <property type="entry name" value="PTS_EIIA_type-2_dom"/>
</dbReference>
<dbReference type="Pfam" id="PF00874">
    <property type="entry name" value="PRD"/>
    <property type="match status" value="1"/>
</dbReference>
<proteinExistence type="predicted"/>
<dbReference type="Gene3D" id="1.10.1790.10">
    <property type="entry name" value="PRD domain"/>
    <property type="match status" value="1"/>
</dbReference>
<gene>
    <name evidence="9" type="ORF">UAU_02553</name>
</gene>
<feature type="domain" description="PRD" evidence="8">
    <location>
        <begin position="301"/>
        <end position="408"/>
    </location>
</feature>
<dbReference type="SUPFAM" id="SSF55804">
    <property type="entry name" value="Phoshotransferase/anion transport protein"/>
    <property type="match status" value="1"/>
</dbReference>
<dbReference type="PATRIC" id="fig|1158607.3.peg.2532"/>
<evidence type="ECO:0000256" key="2">
    <source>
        <dbReference type="ARBA" id="ARBA00022737"/>
    </source>
</evidence>
<protein>
    <recommendedName>
        <fullName evidence="11">PTS system EIIA component</fullName>
    </recommendedName>
</protein>
<feature type="domain" description="PTS EIIA type-2" evidence="6">
    <location>
        <begin position="508"/>
        <end position="641"/>
    </location>
</feature>
<evidence type="ECO:0000259" key="6">
    <source>
        <dbReference type="PROSITE" id="PS51094"/>
    </source>
</evidence>
<name>R2QBR9_9ENTE</name>
<organism evidence="9 10">
    <name type="scientific">Enterococcus pallens ATCC BAA-351</name>
    <dbReference type="NCBI Taxonomy" id="1158607"/>
    <lineage>
        <taxon>Bacteria</taxon>
        <taxon>Bacillati</taxon>
        <taxon>Bacillota</taxon>
        <taxon>Bacilli</taxon>
        <taxon>Lactobacillales</taxon>
        <taxon>Enterococcaceae</taxon>
        <taxon>Enterococcus</taxon>
    </lineage>
</organism>
<dbReference type="PROSITE" id="PS51372">
    <property type="entry name" value="PRD_2"/>
    <property type="match status" value="2"/>
</dbReference>
<dbReference type="CDD" id="cd00211">
    <property type="entry name" value="PTS_IIA_fru"/>
    <property type="match status" value="1"/>
</dbReference>
<dbReference type="Pfam" id="PF00359">
    <property type="entry name" value="PTS_EIIA_2"/>
    <property type="match status" value="1"/>
</dbReference>
<dbReference type="EMBL" id="AJAQ01000016">
    <property type="protein sequence ID" value="EOH93857.1"/>
    <property type="molecule type" value="Genomic_DNA"/>
</dbReference>
<dbReference type="InterPro" id="IPR013011">
    <property type="entry name" value="PTS_EIIB_2"/>
</dbReference>
<evidence type="ECO:0008006" key="11">
    <source>
        <dbReference type="Google" id="ProtNLM"/>
    </source>
</evidence>
<dbReference type="InterPro" id="IPR036634">
    <property type="entry name" value="PRD_sf"/>
</dbReference>
<dbReference type="PANTHER" id="PTHR30185:SF18">
    <property type="entry name" value="TRANSCRIPTIONAL REGULATOR MTLR"/>
    <property type="match status" value="1"/>
</dbReference>
<evidence type="ECO:0000259" key="8">
    <source>
        <dbReference type="PROSITE" id="PS51372"/>
    </source>
</evidence>
<dbReference type="InterPro" id="IPR036095">
    <property type="entry name" value="PTS_EIIB-like_sf"/>
</dbReference>
<dbReference type="CDD" id="cd05568">
    <property type="entry name" value="PTS_IIB_bgl_like"/>
    <property type="match status" value="1"/>
</dbReference>
<keyword evidence="3" id="KW-0805">Transcription regulation</keyword>
<dbReference type="SUPFAM" id="SSF63520">
    <property type="entry name" value="PTS-regulatory domain, PRD"/>
    <property type="match status" value="2"/>
</dbReference>
<keyword evidence="10" id="KW-1185">Reference proteome</keyword>
<dbReference type="InterPro" id="IPR050661">
    <property type="entry name" value="BglG_antiterminators"/>
</dbReference>
<dbReference type="PANTHER" id="PTHR30185">
    <property type="entry name" value="CRYPTIC BETA-GLUCOSIDE BGL OPERON ANTITERMINATOR"/>
    <property type="match status" value="1"/>
</dbReference>
<evidence type="ECO:0000313" key="9">
    <source>
        <dbReference type="EMBL" id="EOH93857.1"/>
    </source>
</evidence>
<dbReference type="PROSITE" id="PS51094">
    <property type="entry name" value="PTS_EIIA_TYPE_2"/>
    <property type="match status" value="1"/>
</dbReference>
<dbReference type="InterPro" id="IPR016152">
    <property type="entry name" value="PTrfase/Anion_transptr"/>
</dbReference>
<dbReference type="Proteomes" id="UP000013782">
    <property type="component" value="Unassembled WGS sequence"/>
</dbReference>
<dbReference type="Gene3D" id="3.40.930.10">
    <property type="entry name" value="Mannitol-specific EII, Chain A"/>
    <property type="match status" value="1"/>
</dbReference>
<keyword evidence="5" id="KW-0804">Transcription</keyword>
<evidence type="ECO:0000313" key="10">
    <source>
        <dbReference type="Proteomes" id="UP000013782"/>
    </source>
</evidence>
<dbReference type="InterPro" id="IPR036388">
    <property type="entry name" value="WH-like_DNA-bd_sf"/>
</dbReference>
<dbReference type="SUPFAM" id="SSF52794">
    <property type="entry name" value="PTS system IIB component-like"/>
    <property type="match status" value="1"/>
</dbReference>
<dbReference type="InterPro" id="IPR011608">
    <property type="entry name" value="PRD"/>
</dbReference>
<dbReference type="InterPro" id="IPR007737">
    <property type="entry name" value="Mga_HTH"/>
</dbReference>
<dbReference type="OrthoDB" id="3239954at2"/>
<accession>R2QBR9</accession>
<evidence type="ECO:0000256" key="1">
    <source>
        <dbReference type="ARBA" id="ARBA00022679"/>
    </source>
</evidence>
<dbReference type="GO" id="GO:0006355">
    <property type="term" value="P:regulation of DNA-templated transcription"/>
    <property type="evidence" value="ECO:0007669"/>
    <property type="project" value="InterPro"/>
</dbReference>
<sequence length="641" mass="74324">MRKISNSRRTNLLKYLINESDYKPAKYYADRLNISTRTLFKEIEKINQELKNHQLEIKKKAHFGIKISGNWQEKLSYLNNERDIASDDSEVAERNFAIMKRLILESQIVTFDSLAERFFTSKTSIKSSLDLIERTFITPFSLVLSKTNHGTVVVGDEADIQKAIYAFVLDRFTALNEQVEMYEHYVAYLAALFPHKLIQRVNNLIQEKLIELEYTLDSHYKRNFLTYLSILLYRKSIGKQIDLDKHLLTYKKIMSLESYFVAKELLEELSDEYGAFDEQELIYVSLLLVANKIQKATTSKHISQTLETLIDRSIQKMSELVQVDLCQDQLLKDALVEHIPSAIFRMSNQISIQNSLIDDIRDEYAVTFRTTVIAMNEIEETYQINLTDDEIGFIMVHFQCAIERNTRVRKVFVICPNGIGTAELISLRLKKYLPLLDIVEVTSIDKLQKNEITENDLVISTIPLPDETLPFIQVSPLMNETDIKSVTGYYQHLLSETASTITLEKFQDYLDEELIFFNQNFTTKEEVLTFIANRLYEKGLVKQGFSENLLQRELLGRTDLNSGVAIPHANPAFVLKTQLVVIINNRPIRWTTQNVKAVFLICISEQDLKLARKLLSELYNIVNTKENVQKYIFDEASRIFN</sequence>
<feature type="domain" description="PRD" evidence="8">
    <location>
        <begin position="192"/>
        <end position="298"/>
    </location>
</feature>
<dbReference type="Gene3D" id="3.40.50.2300">
    <property type="match status" value="1"/>
</dbReference>
<feature type="domain" description="PTS EIIB type-2" evidence="7">
    <location>
        <begin position="409"/>
        <end position="498"/>
    </location>
</feature>
<dbReference type="RefSeq" id="WP_010757543.1">
    <property type="nucleotide sequence ID" value="NZ_ASWD01000001.1"/>
</dbReference>
<evidence type="ECO:0000256" key="4">
    <source>
        <dbReference type="ARBA" id="ARBA00023159"/>
    </source>
</evidence>
<dbReference type="GO" id="GO:0009401">
    <property type="term" value="P:phosphoenolpyruvate-dependent sugar phosphotransferase system"/>
    <property type="evidence" value="ECO:0007669"/>
    <property type="project" value="InterPro"/>
</dbReference>
<dbReference type="HOGENOM" id="CLU_013442_3_1_9"/>
<dbReference type="Gene3D" id="1.10.10.10">
    <property type="entry name" value="Winged helix-like DNA-binding domain superfamily/Winged helix DNA-binding domain"/>
    <property type="match status" value="1"/>
</dbReference>
<keyword evidence="4" id="KW-0010">Activator</keyword>
<dbReference type="PROSITE" id="PS51099">
    <property type="entry name" value="PTS_EIIB_TYPE_2"/>
    <property type="match status" value="1"/>
</dbReference>
<dbReference type="AlphaFoldDB" id="R2QBR9"/>